<accession>V4TKS5</accession>
<comment type="caution">
    <text evidence="1">The sequence shown here is derived from an EMBL/GenBank/DDBJ whole genome shotgun (WGS) entry which is preliminary data.</text>
</comment>
<keyword evidence="2" id="KW-1185">Reference proteome</keyword>
<dbReference type="STRING" id="631454.N177_0923"/>
<dbReference type="Gene3D" id="3.10.129.10">
    <property type="entry name" value="Hotdog Thioesterase"/>
    <property type="match status" value="2"/>
</dbReference>
<dbReference type="SUPFAM" id="SSF54637">
    <property type="entry name" value="Thioesterase/thiol ester dehydrase-isomerase"/>
    <property type="match status" value="2"/>
</dbReference>
<dbReference type="OrthoDB" id="7597365at2"/>
<dbReference type="Proteomes" id="UP000017819">
    <property type="component" value="Unassembled WGS sequence"/>
</dbReference>
<evidence type="ECO:0000313" key="1">
    <source>
        <dbReference type="EMBL" id="ESR26423.1"/>
    </source>
</evidence>
<dbReference type="eggNOG" id="COG0824">
    <property type="taxonomic scope" value="Bacteria"/>
</dbReference>
<name>V4TKS5_9HYPH</name>
<dbReference type="InterPro" id="IPR029069">
    <property type="entry name" value="HotDog_dom_sf"/>
</dbReference>
<gene>
    <name evidence="1" type="ORF">N177_0923</name>
</gene>
<dbReference type="PATRIC" id="fig|631454.5.peg.910"/>
<evidence type="ECO:0008006" key="3">
    <source>
        <dbReference type="Google" id="ProtNLM"/>
    </source>
</evidence>
<dbReference type="RefSeq" id="WP_023431069.1">
    <property type="nucleotide sequence ID" value="NZ_AWXZ01000015.1"/>
</dbReference>
<sequence>MRPAETLRAYVNTWECDENDHLNVQFYFRHFEDAAAHLFAFAGVEAAARPLPRVRHVRYHRELRVDQSVVGHSHAAEDGSPRLVHVLRNTADGGIAATALDSYESLPEAVARTAAAGVPEAALPRSLGAEPAQTNGGDAFDGGFATYRGRLRAGECDRHGRPYDSAIIGRVSDAATQFWTGIGVTPAWLAEQAAGRVAVEMKLTRGEGGGPDGLVDVHSRLEVVSRSTVSFAHRLVAIETGQVVATVETTALTMDLATRRANRFPEEVRERLEARIRAGRMEGAW</sequence>
<dbReference type="Pfam" id="PF13279">
    <property type="entry name" value="4HBT_2"/>
    <property type="match status" value="2"/>
</dbReference>
<protein>
    <recommendedName>
        <fullName evidence="3">Thioesterase</fullName>
    </recommendedName>
</protein>
<evidence type="ECO:0000313" key="2">
    <source>
        <dbReference type="Proteomes" id="UP000017819"/>
    </source>
</evidence>
<reference evidence="1 2" key="1">
    <citation type="journal article" date="2014" name="Genome Announc.">
        <title>Draft Genome Sequence of Lutibaculum baratangense Strain AMV1T, Isolated from a Mud Volcano in Andamans, India.</title>
        <authorList>
            <person name="Singh A."/>
            <person name="Sreenivas A."/>
            <person name="Sathyanarayana Reddy G."/>
            <person name="Pinnaka A.K."/>
            <person name="Shivaji S."/>
        </authorList>
    </citation>
    <scope>NUCLEOTIDE SEQUENCE [LARGE SCALE GENOMIC DNA]</scope>
    <source>
        <strain evidence="1 2">AMV1</strain>
    </source>
</reference>
<proteinExistence type="predicted"/>
<dbReference type="AlphaFoldDB" id="V4TKS5"/>
<organism evidence="1 2">
    <name type="scientific">Lutibaculum baratangense AMV1</name>
    <dbReference type="NCBI Taxonomy" id="631454"/>
    <lineage>
        <taxon>Bacteria</taxon>
        <taxon>Pseudomonadati</taxon>
        <taxon>Pseudomonadota</taxon>
        <taxon>Alphaproteobacteria</taxon>
        <taxon>Hyphomicrobiales</taxon>
        <taxon>Tepidamorphaceae</taxon>
        <taxon>Lutibaculum</taxon>
    </lineage>
</organism>
<dbReference type="EMBL" id="AWXZ01000015">
    <property type="protein sequence ID" value="ESR26423.1"/>
    <property type="molecule type" value="Genomic_DNA"/>
</dbReference>